<sequence>MRRGRRLALDVGKARIGVAVCDPECILSSPLAAIKRNIDLALTISELVRVIADNEVIEIYIGEPVSLAGGSTQSTDDARLVAEELAKETSIPVRLVDERFTTVSAASKLREAGLKAREAKSHIDSASAVEILELALRLERSSGSEPGTRIGQTNGS</sequence>
<evidence type="ECO:0000313" key="6">
    <source>
        <dbReference type="EMBL" id="CAB4549898.1"/>
    </source>
</evidence>
<dbReference type="GO" id="GO:0004518">
    <property type="term" value="F:nuclease activity"/>
    <property type="evidence" value="ECO:0007669"/>
    <property type="project" value="UniProtKB-KW"/>
</dbReference>
<keyword evidence="3" id="KW-0540">Nuclease</keyword>
<evidence type="ECO:0000259" key="5">
    <source>
        <dbReference type="SMART" id="SM00732"/>
    </source>
</evidence>
<evidence type="ECO:0000256" key="2">
    <source>
        <dbReference type="ARBA" id="ARBA00022517"/>
    </source>
</evidence>
<dbReference type="Pfam" id="PF03652">
    <property type="entry name" value="RuvX"/>
    <property type="match status" value="1"/>
</dbReference>
<proteinExistence type="inferred from homology"/>
<dbReference type="GO" id="GO:0000967">
    <property type="term" value="P:rRNA 5'-end processing"/>
    <property type="evidence" value="ECO:0007669"/>
    <property type="project" value="TreeGrafter"/>
</dbReference>
<dbReference type="PANTHER" id="PTHR33317:SF4">
    <property type="entry name" value="POLYNUCLEOTIDYL TRANSFERASE, RIBONUCLEASE H-LIKE SUPERFAMILY PROTEIN"/>
    <property type="match status" value="1"/>
</dbReference>
<dbReference type="GO" id="GO:0005829">
    <property type="term" value="C:cytosol"/>
    <property type="evidence" value="ECO:0007669"/>
    <property type="project" value="TreeGrafter"/>
</dbReference>
<evidence type="ECO:0000256" key="1">
    <source>
        <dbReference type="ARBA" id="ARBA00022490"/>
    </source>
</evidence>
<evidence type="ECO:0000256" key="4">
    <source>
        <dbReference type="ARBA" id="ARBA00022801"/>
    </source>
</evidence>
<name>A0A6J6CJA3_9ZZZZ</name>
<dbReference type="PANTHER" id="PTHR33317">
    <property type="entry name" value="POLYNUCLEOTIDYL TRANSFERASE, RIBONUCLEASE H-LIKE SUPERFAMILY PROTEIN"/>
    <property type="match status" value="1"/>
</dbReference>
<dbReference type="InterPro" id="IPR006641">
    <property type="entry name" value="YqgF/RNaseH-like_dom"/>
</dbReference>
<dbReference type="NCBIfam" id="TIGR00250">
    <property type="entry name" value="RNAse_H_YqgF"/>
    <property type="match status" value="1"/>
</dbReference>
<dbReference type="HAMAP" id="MF_00651">
    <property type="entry name" value="Nuclease_YqgF"/>
    <property type="match status" value="1"/>
</dbReference>
<dbReference type="SMART" id="SM00732">
    <property type="entry name" value="YqgFc"/>
    <property type="match status" value="1"/>
</dbReference>
<keyword evidence="1" id="KW-0963">Cytoplasm</keyword>
<dbReference type="CDD" id="cd16964">
    <property type="entry name" value="YqgF"/>
    <property type="match status" value="1"/>
</dbReference>
<dbReference type="GO" id="GO:0016787">
    <property type="term" value="F:hydrolase activity"/>
    <property type="evidence" value="ECO:0007669"/>
    <property type="project" value="UniProtKB-KW"/>
</dbReference>
<organism evidence="6">
    <name type="scientific">freshwater metagenome</name>
    <dbReference type="NCBI Taxonomy" id="449393"/>
    <lineage>
        <taxon>unclassified sequences</taxon>
        <taxon>metagenomes</taxon>
        <taxon>ecological metagenomes</taxon>
    </lineage>
</organism>
<dbReference type="InterPro" id="IPR012337">
    <property type="entry name" value="RNaseH-like_sf"/>
</dbReference>
<accession>A0A6J6CJA3</accession>
<dbReference type="SUPFAM" id="SSF53098">
    <property type="entry name" value="Ribonuclease H-like"/>
    <property type="match status" value="1"/>
</dbReference>
<reference evidence="6" key="1">
    <citation type="submission" date="2020-05" db="EMBL/GenBank/DDBJ databases">
        <authorList>
            <person name="Chiriac C."/>
            <person name="Salcher M."/>
            <person name="Ghai R."/>
            <person name="Kavagutti S V."/>
        </authorList>
    </citation>
    <scope>NUCLEOTIDE SEQUENCE</scope>
</reference>
<dbReference type="InterPro" id="IPR005227">
    <property type="entry name" value="YqgF"/>
</dbReference>
<feature type="domain" description="YqgF/RNase H-like" evidence="5">
    <location>
        <begin position="4"/>
        <end position="105"/>
    </location>
</feature>
<dbReference type="Gene3D" id="3.30.420.140">
    <property type="entry name" value="YqgF/RNase H-like domain"/>
    <property type="match status" value="1"/>
</dbReference>
<gene>
    <name evidence="6" type="ORF">UFOPK1537_00239</name>
</gene>
<dbReference type="InterPro" id="IPR037027">
    <property type="entry name" value="YqgF/RNaseH-like_dom_sf"/>
</dbReference>
<keyword evidence="4" id="KW-0378">Hydrolase</keyword>
<keyword evidence="2" id="KW-0690">Ribosome biogenesis</keyword>
<dbReference type="EMBL" id="CAEZSX010000021">
    <property type="protein sequence ID" value="CAB4549898.1"/>
    <property type="molecule type" value="Genomic_DNA"/>
</dbReference>
<evidence type="ECO:0000256" key="3">
    <source>
        <dbReference type="ARBA" id="ARBA00022722"/>
    </source>
</evidence>
<protein>
    <submittedName>
        <fullName evidence="6">Unannotated protein</fullName>
    </submittedName>
</protein>
<dbReference type="AlphaFoldDB" id="A0A6J6CJA3"/>